<proteinExistence type="predicted"/>
<feature type="transmembrane region" description="Helical" evidence="2">
    <location>
        <begin position="97"/>
        <end position="122"/>
    </location>
</feature>
<dbReference type="PANTHER" id="PTHR42044:SF2">
    <property type="entry name" value="DUF676 DOMAIN-CONTAINING PROTEIN"/>
    <property type="match status" value="1"/>
</dbReference>
<keyword evidence="2" id="KW-0472">Membrane</keyword>
<sequence length="450" mass="50224">MASYNPNPPVHGNPFIDIPSDTDSNPFRWVNEDILSVFRLSRLLPLIFLPLRSFKSGSADELYPSLRNLRDLTLHSILVISQIFFLISLPFTFATLWAVPFIVHAVFYAVFALFTAALVRLLNGPPSGRSLIGVPTSRQPVNDERELWFFINGIATGTHWHQSNLNILAETFGRQIVGIHNPTKGLILDIIECLIQRDLDYKTADIRQGRAQLRAALAAPSTQKVVLIAHSQGGIIAASILDWLYGELGHRELRKLEVYTFASAGRALRNPPLRDLGDFGGNTGGGGGHHEHEHEDETENENEHEHGLEHDNPGLGEMAMPGHRRGEGPGRVDRVLRYVEHYANTKDFVSNIGVLRFTSPAAAYLNGSLFSGSVFVREGSGHLLNMHYLNTMFGEESGFMDRMVDLPVKGLDGVERIMQRPLGDLSRLWKYRDGDSPDEDEIAMEFKDAE</sequence>
<dbReference type="RefSeq" id="XP_041558763.1">
    <property type="nucleotide sequence ID" value="XM_041706370.1"/>
</dbReference>
<feature type="region of interest" description="Disordered" evidence="1">
    <location>
        <begin position="272"/>
        <end position="310"/>
    </location>
</feature>
<feature type="transmembrane region" description="Helical" evidence="2">
    <location>
        <begin position="72"/>
        <end position="91"/>
    </location>
</feature>
<protein>
    <recommendedName>
        <fullName evidence="5">Alpha/Beta hydrolase protein</fullName>
    </recommendedName>
</protein>
<dbReference type="EMBL" id="AP024447">
    <property type="protein sequence ID" value="BCS26569.1"/>
    <property type="molecule type" value="Genomic_DNA"/>
</dbReference>
<keyword evidence="4" id="KW-1185">Reference proteome</keyword>
<evidence type="ECO:0000313" key="3">
    <source>
        <dbReference type="EMBL" id="BCS26569.1"/>
    </source>
</evidence>
<dbReference type="InterPro" id="IPR029058">
    <property type="entry name" value="AB_hydrolase_fold"/>
</dbReference>
<feature type="compositionally biased region" description="Basic and acidic residues" evidence="1">
    <location>
        <begin position="288"/>
        <end position="310"/>
    </location>
</feature>
<accession>A0A7R7XSC3</accession>
<dbReference type="OrthoDB" id="202545at2759"/>
<evidence type="ECO:0000256" key="1">
    <source>
        <dbReference type="SAM" id="MobiDB-lite"/>
    </source>
</evidence>
<evidence type="ECO:0008006" key="5">
    <source>
        <dbReference type="Google" id="ProtNLM"/>
    </source>
</evidence>
<name>A0A7R7XSC3_9EURO</name>
<keyword evidence="2" id="KW-1133">Transmembrane helix</keyword>
<reference evidence="3" key="2">
    <citation type="submission" date="2021-02" db="EMBL/GenBank/DDBJ databases">
        <title>Aspergillus puulaauensis MK2 genome sequence.</title>
        <authorList>
            <person name="Futagami T."/>
            <person name="Mori K."/>
            <person name="Kadooka C."/>
            <person name="Tanaka T."/>
        </authorList>
    </citation>
    <scope>NUCLEOTIDE SEQUENCE</scope>
    <source>
        <strain evidence="3">MK2</strain>
    </source>
</reference>
<evidence type="ECO:0000313" key="4">
    <source>
        <dbReference type="Proteomes" id="UP000654913"/>
    </source>
</evidence>
<feature type="compositionally biased region" description="Gly residues" evidence="1">
    <location>
        <begin position="278"/>
        <end position="287"/>
    </location>
</feature>
<gene>
    <name evidence="3" type="ORF">APUU_51280A</name>
</gene>
<reference evidence="3" key="1">
    <citation type="submission" date="2021-01" db="EMBL/GenBank/DDBJ databases">
        <authorList>
            <consortium name="Aspergillus puulaauensis MK2 genome sequencing consortium"/>
            <person name="Kazuki M."/>
            <person name="Futagami T."/>
        </authorList>
    </citation>
    <scope>NUCLEOTIDE SEQUENCE</scope>
    <source>
        <strain evidence="3">MK2</strain>
    </source>
</reference>
<evidence type="ECO:0000256" key="2">
    <source>
        <dbReference type="SAM" id="Phobius"/>
    </source>
</evidence>
<dbReference type="GeneID" id="64976574"/>
<dbReference type="KEGG" id="apuu:APUU_51280A"/>
<organism evidence="3 4">
    <name type="scientific">Aspergillus puulaauensis</name>
    <dbReference type="NCBI Taxonomy" id="1220207"/>
    <lineage>
        <taxon>Eukaryota</taxon>
        <taxon>Fungi</taxon>
        <taxon>Dikarya</taxon>
        <taxon>Ascomycota</taxon>
        <taxon>Pezizomycotina</taxon>
        <taxon>Eurotiomycetes</taxon>
        <taxon>Eurotiomycetidae</taxon>
        <taxon>Eurotiales</taxon>
        <taxon>Aspergillaceae</taxon>
        <taxon>Aspergillus</taxon>
    </lineage>
</organism>
<dbReference type="AlphaFoldDB" id="A0A7R7XSC3"/>
<dbReference type="PANTHER" id="PTHR42044">
    <property type="entry name" value="DUF676 DOMAIN-CONTAINING PROTEIN-RELATED"/>
    <property type="match status" value="1"/>
</dbReference>
<dbReference type="Proteomes" id="UP000654913">
    <property type="component" value="Chromosome 5"/>
</dbReference>
<keyword evidence="2" id="KW-0812">Transmembrane</keyword>
<dbReference type="SUPFAM" id="SSF53474">
    <property type="entry name" value="alpha/beta-Hydrolases"/>
    <property type="match status" value="1"/>
</dbReference>